<feature type="compositionally biased region" description="Basic residues" evidence="1">
    <location>
        <begin position="84"/>
        <end position="94"/>
    </location>
</feature>
<evidence type="ECO:0000313" key="2">
    <source>
        <dbReference type="EMBL" id="CAA9412066.1"/>
    </source>
</evidence>
<name>A0A6J4PGB4_9ACTN</name>
<gene>
    <name evidence="2" type="ORF">AVDCRST_MAG35-1486</name>
</gene>
<dbReference type="GO" id="GO:0016992">
    <property type="term" value="F:lipoate synthase activity"/>
    <property type="evidence" value="ECO:0007669"/>
    <property type="project" value="UniProtKB-EC"/>
</dbReference>
<dbReference type="EMBL" id="CADCUY010000303">
    <property type="protein sequence ID" value="CAA9412066.1"/>
    <property type="molecule type" value="Genomic_DNA"/>
</dbReference>
<organism evidence="2">
    <name type="scientific">uncultured Quadrisphaera sp</name>
    <dbReference type="NCBI Taxonomy" id="904978"/>
    <lineage>
        <taxon>Bacteria</taxon>
        <taxon>Bacillati</taxon>
        <taxon>Actinomycetota</taxon>
        <taxon>Actinomycetes</taxon>
        <taxon>Kineosporiales</taxon>
        <taxon>Kineosporiaceae</taxon>
        <taxon>Quadrisphaera</taxon>
        <taxon>environmental samples</taxon>
    </lineage>
</organism>
<feature type="non-terminal residue" evidence="2">
    <location>
        <position position="1"/>
    </location>
</feature>
<accession>A0A6J4PGB4</accession>
<reference evidence="2" key="1">
    <citation type="submission" date="2020-02" db="EMBL/GenBank/DDBJ databases">
        <authorList>
            <person name="Meier V. D."/>
        </authorList>
    </citation>
    <scope>NUCLEOTIDE SEQUENCE</scope>
    <source>
        <strain evidence="2">AVDCRST_MAG35</strain>
    </source>
</reference>
<dbReference type="AlphaFoldDB" id="A0A6J4PGB4"/>
<keyword evidence="2" id="KW-0808">Transferase</keyword>
<feature type="compositionally biased region" description="Basic residues" evidence="1">
    <location>
        <begin position="108"/>
        <end position="125"/>
    </location>
</feature>
<protein>
    <submittedName>
        <fullName evidence="2">Lipoyl synthase</fullName>
        <ecNumber evidence="2">2.8.1.8</ecNumber>
    </submittedName>
</protein>
<feature type="region of interest" description="Disordered" evidence="1">
    <location>
        <begin position="1"/>
        <end position="271"/>
    </location>
</feature>
<feature type="compositionally biased region" description="Basic and acidic residues" evidence="1">
    <location>
        <begin position="7"/>
        <end position="33"/>
    </location>
</feature>
<evidence type="ECO:0000256" key="1">
    <source>
        <dbReference type="SAM" id="MobiDB-lite"/>
    </source>
</evidence>
<proteinExistence type="predicted"/>
<feature type="compositionally biased region" description="Basic and acidic residues" evidence="1">
    <location>
        <begin position="126"/>
        <end position="137"/>
    </location>
</feature>
<sequence>AARRGPQRRDPHRAQARVDPHPRDDGAGVHGPEEPGQARGPAHGVRGGRVPQHLRVLGGPRGHLPHRRRPVHPPLRLLPDRHGQARRLRRRRAAAGRGVGAGDGPALLHRHRRRARRPGGRRRVAVRRDRPADPRAEPRHRRRAADPRLRRGARAARRGLLLAPRGARPQRGDRPADLQADPPRVPVRAVAVGAHGRARRGAGHQVEPHPRHGRDHRRGDRGPPGAARRRHRPGHDHPVPAPQRPPPPRGAVGAPRGVRRAGRRGRGDGLP</sequence>
<feature type="compositionally biased region" description="Pro residues" evidence="1">
    <location>
        <begin position="239"/>
        <end position="249"/>
    </location>
</feature>
<feature type="compositionally biased region" description="Low complexity" evidence="1">
    <location>
        <begin position="158"/>
        <end position="169"/>
    </location>
</feature>
<feature type="compositionally biased region" description="Low complexity" evidence="1">
    <location>
        <begin position="186"/>
        <end position="195"/>
    </location>
</feature>
<feature type="non-terminal residue" evidence="2">
    <location>
        <position position="271"/>
    </location>
</feature>
<dbReference type="EC" id="2.8.1.8" evidence="2"/>